<evidence type="ECO:0000259" key="1">
    <source>
        <dbReference type="Pfam" id="PF12697"/>
    </source>
</evidence>
<dbReference type="EMBL" id="BSNN01000008">
    <property type="protein sequence ID" value="GLQ36204.1"/>
    <property type="molecule type" value="Genomic_DNA"/>
</dbReference>
<name>A0ABQ5VY41_9RHOB</name>
<dbReference type="PANTHER" id="PTHR43194:SF2">
    <property type="entry name" value="PEROXISOMAL MEMBRANE PROTEIN LPX1"/>
    <property type="match status" value="1"/>
</dbReference>
<accession>A0ABQ5VY41</accession>
<protein>
    <submittedName>
        <fullName evidence="2">Alpha/beta hydrolase</fullName>
    </submittedName>
</protein>
<dbReference type="SUPFAM" id="SSF53474">
    <property type="entry name" value="alpha/beta-Hydrolases"/>
    <property type="match status" value="1"/>
</dbReference>
<dbReference type="Gene3D" id="3.40.50.1820">
    <property type="entry name" value="alpha/beta hydrolase"/>
    <property type="match status" value="1"/>
</dbReference>
<evidence type="ECO:0000313" key="3">
    <source>
        <dbReference type="Proteomes" id="UP001156694"/>
    </source>
</evidence>
<dbReference type="RefSeq" id="WP_348520668.1">
    <property type="nucleotide sequence ID" value="NZ_BSNN01000008.1"/>
</dbReference>
<keyword evidence="3" id="KW-1185">Reference proteome</keyword>
<reference evidence="3" key="1">
    <citation type="journal article" date="2019" name="Int. J. Syst. Evol. Microbiol.">
        <title>The Global Catalogue of Microorganisms (GCM) 10K type strain sequencing project: providing services to taxonomists for standard genome sequencing and annotation.</title>
        <authorList>
            <consortium name="The Broad Institute Genomics Platform"/>
            <consortium name="The Broad Institute Genome Sequencing Center for Infectious Disease"/>
            <person name="Wu L."/>
            <person name="Ma J."/>
        </authorList>
    </citation>
    <scope>NUCLEOTIDE SEQUENCE [LARGE SCALE GENOMIC DNA]</scope>
    <source>
        <strain evidence="3">NBRC 110140</strain>
    </source>
</reference>
<feature type="domain" description="AB hydrolase-1" evidence="1">
    <location>
        <begin position="38"/>
        <end position="219"/>
    </location>
</feature>
<dbReference type="InterPro" id="IPR050228">
    <property type="entry name" value="Carboxylesterase_BioH"/>
</dbReference>
<proteinExistence type="predicted"/>
<dbReference type="Pfam" id="PF12697">
    <property type="entry name" value="Abhydrolase_6"/>
    <property type="match status" value="1"/>
</dbReference>
<evidence type="ECO:0000313" key="2">
    <source>
        <dbReference type="EMBL" id="GLQ36204.1"/>
    </source>
</evidence>
<gene>
    <name evidence="2" type="ORF">GCM10007939_24880</name>
</gene>
<dbReference type="Proteomes" id="UP001156694">
    <property type="component" value="Unassembled WGS sequence"/>
</dbReference>
<organism evidence="2 3">
    <name type="scientific">Amylibacter marinus</name>
    <dbReference type="NCBI Taxonomy" id="1475483"/>
    <lineage>
        <taxon>Bacteria</taxon>
        <taxon>Pseudomonadati</taxon>
        <taxon>Pseudomonadota</taxon>
        <taxon>Alphaproteobacteria</taxon>
        <taxon>Rhodobacterales</taxon>
        <taxon>Paracoccaceae</taxon>
        <taxon>Amylibacter</taxon>
    </lineage>
</organism>
<dbReference type="PRINTS" id="PR00111">
    <property type="entry name" value="ABHYDROLASE"/>
</dbReference>
<sequence length="227" mass="25105">MTLVLLPGMMCDERLFAPQIEAFDDTVVYTPVRENSMTDMAQNVLQQAPDQFDLAGLSMGGIIAMEIMRLAPKRVRRLALMDTNHRAELDAVKQARAPQIEAANTGRLSAVMREEMKPRYLVDGPNKSRILDICMDMAMDLGAEAFVNQSNALMDRRDQSDTLAAISCPVLVMCGAYDQLCPVSRHEEMANIIPNATLTLIENAAHLPTLENPTQTTAALRSWLEAV</sequence>
<comment type="caution">
    <text evidence="2">The sequence shown here is derived from an EMBL/GenBank/DDBJ whole genome shotgun (WGS) entry which is preliminary data.</text>
</comment>
<dbReference type="GO" id="GO:0016787">
    <property type="term" value="F:hydrolase activity"/>
    <property type="evidence" value="ECO:0007669"/>
    <property type="project" value="UniProtKB-KW"/>
</dbReference>
<keyword evidence="2" id="KW-0378">Hydrolase</keyword>
<dbReference type="PANTHER" id="PTHR43194">
    <property type="entry name" value="HYDROLASE ALPHA/BETA FOLD FAMILY"/>
    <property type="match status" value="1"/>
</dbReference>
<dbReference type="InterPro" id="IPR029058">
    <property type="entry name" value="AB_hydrolase_fold"/>
</dbReference>
<dbReference type="InterPro" id="IPR000073">
    <property type="entry name" value="AB_hydrolase_1"/>
</dbReference>